<protein>
    <submittedName>
        <fullName evidence="3">DUF1622 domain-containing protein</fullName>
    </submittedName>
</protein>
<name>A0ABY2DJA0_9ACTN</name>
<dbReference type="PANTHER" id="PTHR38468">
    <property type="entry name" value="SLL0939 PROTEIN"/>
    <property type="match status" value="1"/>
</dbReference>
<dbReference type="EMBL" id="SMKE01000125">
    <property type="protein sequence ID" value="TDC00107.1"/>
    <property type="molecule type" value="Genomic_DNA"/>
</dbReference>
<proteinExistence type="predicted"/>
<keyword evidence="4" id="KW-1185">Reference proteome</keyword>
<sequence>MRDGGVRRRDPRPPLSGDGAARCRPAPYAGPASGTSAGARVVASTKEVVQWIGSLLDLAGVLVIAVGVAVATVAFLLRYRRTRNLDEAYPPYRQGVGRAILLGLELLVGGDIIRSVAVEPTFQSVGVLALIVVVRTFLSFSLEVELERRLPWQPKRTAPAGASASGRT</sequence>
<feature type="transmembrane region" description="Helical" evidence="2">
    <location>
        <begin position="58"/>
        <end position="79"/>
    </location>
</feature>
<dbReference type="InterPro" id="IPR012427">
    <property type="entry name" value="DUF1622"/>
</dbReference>
<dbReference type="PANTHER" id="PTHR38468:SF1">
    <property type="entry name" value="SLL0939 PROTEIN"/>
    <property type="match status" value="1"/>
</dbReference>
<evidence type="ECO:0000256" key="2">
    <source>
        <dbReference type="SAM" id="Phobius"/>
    </source>
</evidence>
<gene>
    <name evidence="3" type="ORF">E1091_05525</name>
</gene>
<accession>A0ABY2DJA0</accession>
<reference evidence="3 4" key="1">
    <citation type="submission" date="2019-02" db="EMBL/GenBank/DDBJ databases">
        <title>Draft genome sequences of novel Actinobacteria.</title>
        <authorList>
            <person name="Sahin N."/>
            <person name="Ay H."/>
            <person name="Saygin H."/>
        </authorList>
    </citation>
    <scope>NUCLEOTIDE SEQUENCE [LARGE SCALE GENOMIC DNA]</scope>
    <source>
        <strain evidence="3 4">JCM 30529</strain>
    </source>
</reference>
<evidence type="ECO:0000313" key="3">
    <source>
        <dbReference type="EMBL" id="TDC00107.1"/>
    </source>
</evidence>
<comment type="caution">
    <text evidence="3">The sequence shown here is derived from an EMBL/GenBank/DDBJ whole genome shotgun (WGS) entry which is preliminary data.</text>
</comment>
<keyword evidence="2" id="KW-0812">Transmembrane</keyword>
<dbReference type="Pfam" id="PF07784">
    <property type="entry name" value="DUF1622"/>
    <property type="match status" value="1"/>
</dbReference>
<keyword evidence="2" id="KW-1133">Transmembrane helix</keyword>
<keyword evidence="2" id="KW-0472">Membrane</keyword>
<evidence type="ECO:0000256" key="1">
    <source>
        <dbReference type="SAM" id="MobiDB-lite"/>
    </source>
</evidence>
<feature type="region of interest" description="Disordered" evidence="1">
    <location>
        <begin position="1"/>
        <end position="27"/>
    </location>
</feature>
<evidence type="ECO:0000313" key="4">
    <source>
        <dbReference type="Proteomes" id="UP000295626"/>
    </source>
</evidence>
<dbReference type="Proteomes" id="UP000295626">
    <property type="component" value="Unassembled WGS sequence"/>
</dbReference>
<organism evidence="3 4">
    <name type="scientific">Micromonospora fluostatini</name>
    <dbReference type="NCBI Taxonomy" id="1629071"/>
    <lineage>
        <taxon>Bacteria</taxon>
        <taxon>Bacillati</taxon>
        <taxon>Actinomycetota</taxon>
        <taxon>Actinomycetes</taxon>
        <taxon>Micromonosporales</taxon>
        <taxon>Micromonosporaceae</taxon>
        <taxon>Micromonospora</taxon>
    </lineage>
</organism>
<feature type="compositionally biased region" description="Basic and acidic residues" evidence="1">
    <location>
        <begin position="1"/>
        <end position="12"/>
    </location>
</feature>